<organism evidence="1 2">
    <name type="scientific">Dioscorea alata</name>
    <name type="common">Purple yam</name>
    <dbReference type="NCBI Taxonomy" id="55571"/>
    <lineage>
        <taxon>Eukaryota</taxon>
        <taxon>Viridiplantae</taxon>
        <taxon>Streptophyta</taxon>
        <taxon>Embryophyta</taxon>
        <taxon>Tracheophyta</taxon>
        <taxon>Spermatophyta</taxon>
        <taxon>Magnoliopsida</taxon>
        <taxon>Liliopsida</taxon>
        <taxon>Dioscoreales</taxon>
        <taxon>Dioscoreaceae</taxon>
        <taxon>Dioscorea</taxon>
    </lineage>
</organism>
<gene>
    <name evidence="1" type="ORF">IHE45_16G072000</name>
</gene>
<evidence type="ECO:0000313" key="1">
    <source>
        <dbReference type="EMBL" id="KAH7660041.1"/>
    </source>
</evidence>
<reference evidence="2" key="1">
    <citation type="journal article" date="2022" name="Nat. Commun.">
        <title>Chromosome evolution and the genetic basis of agronomically important traits in greater yam.</title>
        <authorList>
            <person name="Bredeson J.V."/>
            <person name="Lyons J.B."/>
            <person name="Oniyinde I.O."/>
            <person name="Okereke N.R."/>
            <person name="Kolade O."/>
            <person name="Nnabue I."/>
            <person name="Nwadili C.O."/>
            <person name="Hribova E."/>
            <person name="Parker M."/>
            <person name="Nwogha J."/>
            <person name="Shu S."/>
            <person name="Carlson J."/>
            <person name="Kariba R."/>
            <person name="Muthemba S."/>
            <person name="Knop K."/>
            <person name="Barton G.J."/>
            <person name="Sherwood A.V."/>
            <person name="Lopez-Montes A."/>
            <person name="Asiedu R."/>
            <person name="Jamnadass R."/>
            <person name="Muchugi A."/>
            <person name="Goodstein D."/>
            <person name="Egesi C.N."/>
            <person name="Featherston J."/>
            <person name="Asfaw A."/>
            <person name="Simpson G.G."/>
            <person name="Dolezel J."/>
            <person name="Hendre P.S."/>
            <person name="Van Deynze A."/>
            <person name="Kumar P.L."/>
            <person name="Obidiegwu J.E."/>
            <person name="Bhattacharjee R."/>
            <person name="Rokhsar D.S."/>
        </authorList>
    </citation>
    <scope>NUCLEOTIDE SEQUENCE [LARGE SCALE GENOMIC DNA]</scope>
    <source>
        <strain evidence="2">cv. TDa95/00328</strain>
    </source>
</reference>
<keyword evidence="2" id="KW-1185">Reference proteome</keyword>
<dbReference type="EMBL" id="CM037026">
    <property type="protein sequence ID" value="KAH7660041.1"/>
    <property type="molecule type" value="Genomic_DNA"/>
</dbReference>
<proteinExistence type="predicted"/>
<protein>
    <submittedName>
        <fullName evidence="1">RNI-like protein</fullName>
    </submittedName>
</protein>
<dbReference type="Proteomes" id="UP000827976">
    <property type="component" value="Chromosome 16"/>
</dbReference>
<comment type="caution">
    <text evidence="1">The sequence shown here is derived from an EMBL/GenBank/DDBJ whole genome shotgun (WGS) entry which is preliminary data.</text>
</comment>
<name>A0ACB7UIC8_DIOAL</name>
<sequence>MSFALHEELMIYELKRKYPQLISSNSINTALLEVTSLQLFDCSNCSQLPQLGQLPQLKYLRIKAAIAIVSIGAEILSNGKLAGSAFPNLSTYIILGHD</sequence>
<evidence type="ECO:0000313" key="2">
    <source>
        <dbReference type="Proteomes" id="UP000827976"/>
    </source>
</evidence>
<accession>A0ACB7UIC8</accession>